<keyword evidence="1" id="KW-0614">Plasmid</keyword>
<dbReference type="EMBL" id="CP000719">
    <property type="protein sequence ID" value="ABS45749.1"/>
    <property type="molecule type" value="Genomic_DNA"/>
</dbReference>
<accession>A0A0U1QTP0</accession>
<dbReference type="HOGENOM" id="CLU_3175035_0_0_6"/>
<evidence type="ECO:0000313" key="2">
    <source>
        <dbReference type="Proteomes" id="UP000002412"/>
    </source>
</evidence>
<dbReference type="Proteomes" id="UP000002412">
    <property type="component" value="Plasmid p_153kb"/>
</dbReference>
<evidence type="ECO:0000313" key="1">
    <source>
        <dbReference type="EMBL" id="ABS45749.1"/>
    </source>
</evidence>
<sequence>MVSLTLTSAFPELAPCFKASLTFVNPDVRALSFDEIIIISFHIINLD</sequence>
<geneLocation type="plasmid" evidence="2">
    <name>plasmid_153kb</name>
</geneLocation>
<gene>
    <name evidence="1" type="ordered locus">YpsIP31758_B0131</name>
</gene>
<dbReference type="AlphaFoldDB" id="A0A0U1QTP0"/>
<organism evidence="1 2">
    <name type="scientific">Yersinia pseudotuberculosis serotype O:1b (strain IP 31758)</name>
    <dbReference type="NCBI Taxonomy" id="349747"/>
    <lineage>
        <taxon>Bacteria</taxon>
        <taxon>Pseudomonadati</taxon>
        <taxon>Pseudomonadota</taxon>
        <taxon>Gammaproteobacteria</taxon>
        <taxon>Enterobacterales</taxon>
        <taxon>Yersiniaceae</taxon>
        <taxon>Yersinia</taxon>
    </lineage>
</organism>
<reference evidence="1 2" key="1">
    <citation type="journal article" date="2007" name="PLoS Genet.">
        <title>The complete genome sequence of Yersinia pseudotuberculosis IP31758, the causative agent of Far East scarlet-like fever.</title>
        <authorList>
            <person name="Eppinger M."/>
            <person name="Rosovitz M.J."/>
            <person name="Fricke W.F."/>
            <person name="Rasko D.A."/>
            <person name="Kokorina G."/>
            <person name="Fayolle C."/>
            <person name="Lindler L.E."/>
            <person name="Carniel E."/>
            <person name="Ravel J."/>
        </authorList>
    </citation>
    <scope>NUCLEOTIDE SEQUENCE [LARGE SCALE GENOMIC DNA]</scope>
    <source>
        <strain evidence="1 2">IP 31758</strain>
        <plasmid evidence="2">Plasmid plasmid_153kb</plasmid>
    </source>
</reference>
<protein>
    <submittedName>
        <fullName evidence="1">Uncharacterized protein</fullName>
    </submittedName>
</protein>
<proteinExistence type="predicted"/>
<dbReference type="KEGG" id="ypi:YpsIP31758_B0131"/>
<name>A0A0U1QTP0_YERP3</name>